<dbReference type="PANTHER" id="PTHR30349">
    <property type="entry name" value="PHAGE INTEGRASE-RELATED"/>
    <property type="match status" value="1"/>
</dbReference>
<keyword evidence="2" id="KW-0229">DNA integration</keyword>
<keyword evidence="4" id="KW-0233">DNA recombination</keyword>
<name>A0A4P6P3P2_9GAMM</name>
<evidence type="ECO:0000259" key="5">
    <source>
        <dbReference type="PROSITE" id="PS51898"/>
    </source>
</evidence>
<evidence type="ECO:0000313" key="7">
    <source>
        <dbReference type="Proteomes" id="UP000290244"/>
    </source>
</evidence>
<dbReference type="SUPFAM" id="SSF56349">
    <property type="entry name" value="DNA breaking-rejoining enzymes"/>
    <property type="match status" value="1"/>
</dbReference>
<dbReference type="GO" id="GO:0003677">
    <property type="term" value="F:DNA binding"/>
    <property type="evidence" value="ECO:0007669"/>
    <property type="project" value="UniProtKB-KW"/>
</dbReference>
<evidence type="ECO:0000256" key="1">
    <source>
        <dbReference type="ARBA" id="ARBA00008857"/>
    </source>
</evidence>
<dbReference type="AlphaFoldDB" id="A0A4P6P3P2"/>
<accession>A0A4P6P3P2</accession>
<dbReference type="GO" id="GO:0015074">
    <property type="term" value="P:DNA integration"/>
    <property type="evidence" value="ECO:0007669"/>
    <property type="project" value="UniProtKB-KW"/>
</dbReference>
<dbReference type="EMBL" id="CP034759">
    <property type="protein sequence ID" value="QBG35953.1"/>
    <property type="molecule type" value="Genomic_DNA"/>
</dbReference>
<dbReference type="InterPro" id="IPR011010">
    <property type="entry name" value="DNA_brk_join_enz"/>
</dbReference>
<keyword evidence="7" id="KW-1185">Reference proteome</keyword>
<dbReference type="Pfam" id="PF00589">
    <property type="entry name" value="Phage_integrase"/>
    <property type="match status" value="1"/>
</dbReference>
<dbReference type="Gene3D" id="1.10.443.10">
    <property type="entry name" value="Intergrase catalytic core"/>
    <property type="match status" value="1"/>
</dbReference>
<dbReference type="Proteomes" id="UP000290244">
    <property type="component" value="Chromosome"/>
</dbReference>
<evidence type="ECO:0000313" key="6">
    <source>
        <dbReference type="EMBL" id="QBG35953.1"/>
    </source>
</evidence>
<dbReference type="OrthoDB" id="9795573at2"/>
<sequence>MATVNIEQRTTKKGIKFRARVRIRDPLLEKGYYEESNTFTTRAKANHWATNRAKFLEVEGIPTKGIKGSDLREVTLANLIQMYLQYWDLNEKKLQRSKIFALSAIAKRDISSNLVSQITKDDVIDYAKMRKRDGVSGYTTYQDLIYMKSVLRAARDKEFMVNGNADCVIDAIDQIKTEINKQKIPKGHRLLEFSANERSDIEPSEREMELLRKALLVREQHPSAKIPYLQILDFAIATCMRVSEICRVKWKNFDEDAHTIVIEDRKHPTNKVGNNVTIPLIGGAYEIVLNRRDEKIRELKEKNLPFDPTEAIFPFESRSVTAGWQRCRKQLIDEGHSIKQIRFHDLRAYGATLLLKKGWSLPKVSKVTGHRDMKVLNNIYNRYEVSVIAKEDFNERHGLNKESVD</sequence>
<evidence type="ECO:0000256" key="4">
    <source>
        <dbReference type="ARBA" id="ARBA00023172"/>
    </source>
</evidence>
<protein>
    <submittedName>
        <fullName evidence="6">Site-specific integrase</fullName>
    </submittedName>
</protein>
<evidence type="ECO:0000256" key="3">
    <source>
        <dbReference type="ARBA" id="ARBA00023125"/>
    </source>
</evidence>
<dbReference type="RefSeq" id="WP_130601632.1">
    <property type="nucleotide sequence ID" value="NZ_CP034759.1"/>
</dbReference>
<gene>
    <name evidence="6" type="ORF">EMK97_09635</name>
</gene>
<dbReference type="KEGG" id="lsd:EMK97_09635"/>
<dbReference type="InterPro" id="IPR013762">
    <property type="entry name" value="Integrase-like_cat_sf"/>
</dbReference>
<feature type="domain" description="Tyr recombinase" evidence="5">
    <location>
        <begin position="197"/>
        <end position="398"/>
    </location>
</feature>
<dbReference type="InterPro" id="IPR050090">
    <property type="entry name" value="Tyrosine_recombinase_XerCD"/>
</dbReference>
<dbReference type="PROSITE" id="PS51898">
    <property type="entry name" value="TYR_RECOMBINASE"/>
    <property type="match status" value="1"/>
</dbReference>
<comment type="similarity">
    <text evidence="1">Belongs to the 'phage' integrase family.</text>
</comment>
<dbReference type="GO" id="GO:0006310">
    <property type="term" value="P:DNA recombination"/>
    <property type="evidence" value="ECO:0007669"/>
    <property type="project" value="UniProtKB-KW"/>
</dbReference>
<evidence type="ECO:0000256" key="2">
    <source>
        <dbReference type="ARBA" id="ARBA00022908"/>
    </source>
</evidence>
<reference evidence="6 7" key="1">
    <citation type="submission" date="2018-12" db="EMBL/GenBank/DDBJ databases">
        <title>Complete genome of Litorilituus sediminis.</title>
        <authorList>
            <person name="Liu A."/>
            <person name="Rong J."/>
        </authorList>
    </citation>
    <scope>NUCLEOTIDE SEQUENCE [LARGE SCALE GENOMIC DNA]</scope>
    <source>
        <strain evidence="6 7">JCM 17549</strain>
    </source>
</reference>
<dbReference type="CDD" id="cd00397">
    <property type="entry name" value="DNA_BRE_C"/>
    <property type="match status" value="1"/>
</dbReference>
<dbReference type="PANTHER" id="PTHR30349:SF41">
    <property type="entry name" value="INTEGRASE_RECOMBINASE PROTEIN MJ0367-RELATED"/>
    <property type="match status" value="1"/>
</dbReference>
<dbReference type="InterPro" id="IPR002104">
    <property type="entry name" value="Integrase_catalytic"/>
</dbReference>
<proteinExistence type="inferred from homology"/>
<organism evidence="6 7">
    <name type="scientific">Litorilituus sediminis</name>
    <dbReference type="NCBI Taxonomy" id="718192"/>
    <lineage>
        <taxon>Bacteria</taxon>
        <taxon>Pseudomonadati</taxon>
        <taxon>Pseudomonadota</taxon>
        <taxon>Gammaproteobacteria</taxon>
        <taxon>Alteromonadales</taxon>
        <taxon>Colwelliaceae</taxon>
        <taxon>Litorilituus</taxon>
    </lineage>
</organism>
<keyword evidence="3" id="KW-0238">DNA-binding</keyword>